<dbReference type="PANTHER" id="PTHR12542:SF17">
    <property type="entry name" value="EXOCYST SUBUNIT EXO70 FAMILY PROTEIN"/>
    <property type="match status" value="1"/>
</dbReference>
<dbReference type="InterPro" id="IPR016159">
    <property type="entry name" value="Cullin_repeat-like_dom_sf"/>
</dbReference>
<keyword evidence="3" id="KW-0653">Protein transport</keyword>
<keyword evidence="6" id="KW-1185">Reference proteome</keyword>
<name>A0AAV5F109_ELECO</name>
<feature type="domain" description="Exocyst complex subunit Exo70 C-terminal" evidence="4">
    <location>
        <begin position="180"/>
        <end position="257"/>
    </location>
</feature>
<evidence type="ECO:0000259" key="4">
    <source>
        <dbReference type="Pfam" id="PF03081"/>
    </source>
</evidence>
<keyword evidence="3" id="KW-0268">Exocytosis</keyword>
<comment type="function">
    <text evidence="3">Component of the exocyst complex.</text>
</comment>
<protein>
    <recommendedName>
        <fullName evidence="3">Exocyst subunit Exo70 family protein</fullName>
    </recommendedName>
</protein>
<dbReference type="GO" id="GO:0006887">
    <property type="term" value="P:exocytosis"/>
    <property type="evidence" value="ECO:0007669"/>
    <property type="project" value="UniProtKB-KW"/>
</dbReference>
<comment type="caution">
    <text evidence="5">The sequence shown here is derived from an EMBL/GenBank/DDBJ whole genome shotgun (WGS) entry which is preliminary data.</text>
</comment>
<dbReference type="GO" id="GO:0005546">
    <property type="term" value="F:phosphatidylinositol-4,5-bisphosphate binding"/>
    <property type="evidence" value="ECO:0007669"/>
    <property type="project" value="InterPro"/>
</dbReference>
<keyword evidence="2 3" id="KW-0813">Transport</keyword>
<evidence type="ECO:0000313" key="5">
    <source>
        <dbReference type="EMBL" id="GJN28536.1"/>
    </source>
</evidence>
<organism evidence="5 6">
    <name type="scientific">Eleusine coracana subsp. coracana</name>
    <dbReference type="NCBI Taxonomy" id="191504"/>
    <lineage>
        <taxon>Eukaryota</taxon>
        <taxon>Viridiplantae</taxon>
        <taxon>Streptophyta</taxon>
        <taxon>Embryophyta</taxon>
        <taxon>Tracheophyta</taxon>
        <taxon>Spermatophyta</taxon>
        <taxon>Magnoliopsida</taxon>
        <taxon>Liliopsida</taxon>
        <taxon>Poales</taxon>
        <taxon>Poaceae</taxon>
        <taxon>PACMAD clade</taxon>
        <taxon>Chloridoideae</taxon>
        <taxon>Cynodonteae</taxon>
        <taxon>Eleusininae</taxon>
        <taxon>Eleusine</taxon>
    </lineage>
</organism>
<dbReference type="PANTHER" id="PTHR12542">
    <property type="entry name" value="EXOCYST COMPLEX PROTEIN EXO70"/>
    <property type="match status" value="1"/>
</dbReference>
<dbReference type="SUPFAM" id="SSF74788">
    <property type="entry name" value="Cullin repeat-like"/>
    <property type="match status" value="1"/>
</dbReference>
<evidence type="ECO:0000256" key="1">
    <source>
        <dbReference type="ARBA" id="ARBA00006756"/>
    </source>
</evidence>
<dbReference type="GO" id="GO:0015031">
    <property type="term" value="P:protein transport"/>
    <property type="evidence" value="ECO:0007669"/>
    <property type="project" value="UniProtKB-KW"/>
</dbReference>
<dbReference type="EMBL" id="BQKI01000080">
    <property type="protein sequence ID" value="GJN28536.1"/>
    <property type="molecule type" value="Genomic_DNA"/>
</dbReference>
<gene>
    <name evidence="5" type="primary">gb16675</name>
    <name evidence="5" type="ORF">PR202_gb16675</name>
</gene>
<evidence type="ECO:0000256" key="2">
    <source>
        <dbReference type="ARBA" id="ARBA00022448"/>
    </source>
</evidence>
<evidence type="ECO:0000313" key="6">
    <source>
        <dbReference type="Proteomes" id="UP001054889"/>
    </source>
</evidence>
<dbReference type="Proteomes" id="UP001054889">
    <property type="component" value="Unassembled WGS sequence"/>
</dbReference>
<comment type="similarity">
    <text evidence="1 3">Belongs to the EXO70 family.</text>
</comment>
<dbReference type="AlphaFoldDB" id="A0AAV5F109"/>
<dbReference type="GO" id="GO:0000145">
    <property type="term" value="C:exocyst"/>
    <property type="evidence" value="ECO:0007669"/>
    <property type="project" value="InterPro"/>
</dbReference>
<reference evidence="5" key="2">
    <citation type="submission" date="2021-12" db="EMBL/GenBank/DDBJ databases">
        <title>Resequencing data analysis of finger millet.</title>
        <authorList>
            <person name="Hatakeyama M."/>
            <person name="Aluri S."/>
            <person name="Balachadran M.T."/>
            <person name="Sivarajan S.R."/>
            <person name="Poveda L."/>
            <person name="Shimizu-Inatsugi R."/>
            <person name="Schlapbach R."/>
            <person name="Sreeman S.M."/>
            <person name="Shimizu K.K."/>
        </authorList>
    </citation>
    <scope>NUCLEOTIDE SEQUENCE</scope>
</reference>
<sequence length="351" mass="37510">MNKLGWDQVDATIIQPWLCVATTAFTSLFPKEKQLCDSVFADSGVGEAVFAAIVNDHATGLLAVAEAAIARARRAPERLFRVLDIHDTLATVEEEITSVFTDNEVVATRAGLVIGKAAEAAGATLVSFETAILHKEASSNKGGTAPGGGVHPLTRYVMNYLVFLADYQQQQLVVGIRAWICRLVSSLLSKLECKAGSYKEAALSYLFLANNTHYVAKKVRGSSKLHMILGDDWAETQSAKARGHVQVYTRAVWGKAAAAAGAGVVVQTGGLVMEAVQVQDQWMAADEEMAKALRAAATAAVLPKYRLFYRRHGVALSLTPGDVTAMIAALFTSVLVTPVSQPQEPNAVVPQ</sequence>
<dbReference type="Pfam" id="PF03081">
    <property type="entry name" value="Exo70_C"/>
    <property type="match status" value="2"/>
</dbReference>
<evidence type="ECO:0000256" key="3">
    <source>
        <dbReference type="RuleBase" id="RU365026"/>
    </source>
</evidence>
<dbReference type="InterPro" id="IPR004140">
    <property type="entry name" value="Exo70"/>
</dbReference>
<feature type="domain" description="Exocyst complex subunit Exo70 C-terminal" evidence="4">
    <location>
        <begin position="17"/>
        <end position="169"/>
    </location>
</feature>
<accession>A0AAV5F109</accession>
<dbReference type="InterPro" id="IPR046364">
    <property type="entry name" value="Exo70_C"/>
</dbReference>
<proteinExistence type="inferred from homology"/>
<dbReference type="Gene3D" id="1.20.1280.170">
    <property type="entry name" value="Exocyst complex component Exo70"/>
    <property type="match status" value="1"/>
</dbReference>
<reference evidence="5" key="1">
    <citation type="journal article" date="2018" name="DNA Res.">
        <title>Multiple hybrid de novo genome assembly of finger millet, an orphan allotetraploid crop.</title>
        <authorList>
            <person name="Hatakeyama M."/>
            <person name="Aluri S."/>
            <person name="Balachadran M.T."/>
            <person name="Sivarajan S.R."/>
            <person name="Patrignani A."/>
            <person name="Gruter S."/>
            <person name="Poveda L."/>
            <person name="Shimizu-Inatsugi R."/>
            <person name="Baeten J."/>
            <person name="Francoijs K.J."/>
            <person name="Nataraja K.N."/>
            <person name="Reddy Y.A.N."/>
            <person name="Phadnis S."/>
            <person name="Ravikumar R.L."/>
            <person name="Schlapbach R."/>
            <person name="Sreeman S.M."/>
            <person name="Shimizu K.K."/>
        </authorList>
    </citation>
    <scope>NUCLEOTIDE SEQUENCE</scope>
</reference>